<keyword evidence="2" id="KW-1185">Reference proteome</keyword>
<dbReference type="GeneID" id="87828130"/>
<dbReference type="AlphaFoldDB" id="A0AAN6TVY7"/>
<protein>
    <submittedName>
        <fullName evidence="1">Uncharacterized protein</fullName>
    </submittedName>
</protein>
<dbReference type="RefSeq" id="XP_062645454.1">
    <property type="nucleotide sequence ID" value="XM_062791361.1"/>
</dbReference>
<sequence>MESEANYALAKWSVSLNYQFTFAQSNSVEELQERTMTKTITVAPHTMAVAWAKRVVIQATRSNGTKINNDVSLIANNEIDVTEIPVRYLYLGPARPEVSSDTTST</sequence>
<evidence type="ECO:0000313" key="1">
    <source>
        <dbReference type="EMBL" id="KAK4121683.1"/>
    </source>
</evidence>
<gene>
    <name evidence="1" type="ORF">N657DRAFT_635699</name>
</gene>
<name>A0AAN6TVY7_9PEZI</name>
<reference evidence="1" key="2">
    <citation type="submission" date="2023-05" db="EMBL/GenBank/DDBJ databases">
        <authorList>
            <consortium name="Lawrence Berkeley National Laboratory"/>
            <person name="Steindorff A."/>
            <person name="Hensen N."/>
            <person name="Bonometti L."/>
            <person name="Westerberg I."/>
            <person name="Brannstrom I.O."/>
            <person name="Guillou S."/>
            <person name="Cros-Aarteil S."/>
            <person name="Calhoun S."/>
            <person name="Haridas S."/>
            <person name="Kuo A."/>
            <person name="Mondo S."/>
            <person name="Pangilinan J."/>
            <person name="Riley R."/>
            <person name="Labutti K."/>
            <person name="Andreopoulos B."/>
            <person name="Lipzen A."/>
            <person name="Chen C."/>
            <person name="Yanf M."/>
            <person name="Daum C."/>
            <person name="Ng V."/>
            <person name="Clum A."/>
            <person name="Ohm R."/>
            <person name="Martin F."/>
            <person name="Silar P."/>
            <person name="Natvig D."/>
            <person name="Lalanne C."/>
            <person name="Gautier V."/>
            <person name="Ament-Velasquez S.L."/>
            <person name="Kruys A."/>
            <person name="Hutchinson M.I."/>
            <person name="Powell A.J."/>
            <person name="Barry K."/>
            <person name="Miller A.N."/>
            <person name="Grigoriev I.V."/>
            <person name="Debuchy R."/>
            <person name="Gladieux P."/>
            <person name="Thoren M.H."/>
            <person name="Johannesson H."/>
        </authorList>
    </citation>
    <scope>NUCLEOTIDE SEQUENCE</scope>
    <source>
        <strain evidence="1">CBS 731.68</strain>
    </source>
</reference>
<comment type="caution">
    <text evidence="1">The sequence shown here is derived from an EMBL/GenBank/DDBJ whole genome shotgun (WGS) entry which is preliminary data.</text>
</comment>
<proteinExistence type="predicted"/>
<organism evidence="1 2">
    <name type="scientific">Parathielavia appendiculata</name>
    <dbReference type="NCBI Taxonomy" id="2587402"/>
    <lineage>
        <taxon>Eukaryota</taxon>
        <taxon>Fungi</taxon>
        <taxon>Dikarya</taxon>
        <taxon>Ascomycota</taxon>
        <taxon>Pezizomycotina</taxon>
        <taxon>Sordariomycetes</taxon>
        <taxon>Sordariomycetidae</taxon>
        <taxon>Sordariales</taxon>
        <taxon>Chaetomiaceae</taxon>
        <taxon>Parathielavia</taxon>
    </lineage>
</organism>
<accession>A0AAN6TVY7</accession>
<reference evidence="1" key="1">
    <citation type="journal article" date="2023" name="Mol. Phylogenet. Evol.">
        <title>Genome-scale phylogeny and comparative genomics of the fungal order Sordariales.</title>
        <authorList>
            <person name="Hensen N."/>
            <person name="Bonometti L."/>
            <person name="Westerberg I."/>
            <person name="Brannstrom I.O."/>
            <person name="Guillou S."/>
            <person name="Cros-Aarteil S."/>
            <person name="Calhoun S."/>
            <person name="Haridas S."/>
            <person name="Kuo A."/>
            <person name="Mondo S."/>
            <person name="Pangilinan J."/>
            <person name="Riley R."/>
            <person name="LaButti K."/>
            <person name="Andreopoulos B."/>
            <person name="Lipzen A."/>
            <person name="Chen C."/>
            <person name="Yan M."/>
            <person name="Daum C."/>
            <person name="Ng V."/>
            <person name="Clum A."/>
            <person name="Steindorff A."/>
            <person name="Ohm R.A."/>
            <person name="Martin F."/>
            <person name="Silar P."/>
            <person name="Natvig D.O."/>
            <person name="Lalanne C."/>
            <person name="Gautier V."/>
            <person name="Ament-Velasquez S.L."/>
            <person name="Kruys A."/>
            <person name="Hutchinson M.I."/>
            <person name="Powell A.J."/>
            <person name="Barry K."/>
            <person name="Miller A.N."/>
            <person name="Grigoriev I.V."/>
            <person name="Debuchy R."/>
            <person name="Gladieux P."/>
            <person name="Hiltunen Thoren M."/>
            <person name="Johannesson H."/>
        </authorList>
    </citation>
    <scope>NUCLEOTIDE SEQUENCE</scope>
    <source>
        <strain evidence="1">CBS 731.68</strain>
    </source>
</reference>
<evidence type="ECO:0000313" key="2">
    <source>
        <dbReference type="Proteomes" id="UP001302602"/>
    </source>
</evidence>
<dbReference type="Proteomes" id="UP001302602">
    <property type="component" value="Unassembled WGS sequence"/>
</dbReference>
<dbReference type="EMBL" id="MU853233">
    <property type="protein sequence ID" value="KAK4121683.1"/>
    <property type="molecule type" value="Genomic_DNA"/>
</dbReference>
<dbReference type="SUPFAM" id="SSF56973">
    <property type="entry name" value="Aerolisin/ETX pore-forming domain"/>
    <property type="match status" value="1"/>
</dbReference>